<evidence type="ECO:0000256" key="1">
    <source>
        <dbReference type="SAM" id="MobiDB-lite"/>
    </source>
</evidence>
<dbReference type="AlphaFoldDB" id="A0A7Y4JUV1"/>
<accession>A0A7Y4JUV1</accession>
<evidence type="ECO:0000313" key="3">
    <source>
        <dbReference type="Proteomes" id="UP000528460"/>
    </source>
</evidence>
<feature type="compositionally biased region" description="Low complexity" evidence="1">
    <location>
        <begin position="240"/>
        <end position="267"/>
    </location>
</feature>
<reference evidence="2 3" key="1">
    <citation type="submission" date="2020-05" db="EMBL/GenBank/DDBJ databases">
        <authorList>
            <person name="Whitworth D."/>
        </authorList>
    </citation>
    <scope>NUCLEOTIDE SEQUENCE [LARGE SCALE GENOMIC DNA]</scope>
    <source>
        <strain evidence="2 3">CA046A</strain>
    </source>
</reference>
<feature type="region of interest" description="Disordered" evidence="1">
    <location>
        <begin position="236"/>
        <end position="281"/>
    </location>
</feature>
<gene>
    <name evidence="2" type="ORF">HNS30_21280</name>
</gene>
<protein>
    <submittedName>
        <fullName evidence="2">Uncharacterized protein</fullName>
    </submittedName>
</protein>
<dbReference type="Proteomes" id="UP000528460">
    <property type="component" value="Unassembled WGS sequence"/>
</dbReference>
<dbReference type="EMBL" id="JABFJW010000168">
    <property type="protein sequence ID" value="NOK11578.1"/>
    <property type="molecule type" value="Genomic_DNA"/>
</dbReference>
<organism evidence="2 3">
    <name type="scientific">Corallococcus exercitus</name>
    <dbReference type="NCBI Taxonomy" id="2316736"/>
    <lineage>
        <taxon>Bacteria</taxon>
        <taxon>Pseudomonadati</taxon>
        <taxon>Myxococcota</taxon>
        <taxon>Myxococcia</taxon>
        <taxon>Myxococcales</taxon>
        <taxon>Cystobacterineae</taxon>
        <taxon>Myxococcaceae</taxon>
        <taxon>Corallococcus</taxon>
    </lineage>
</organism>
<proteinExistence type="predicted"/>
<dbReference type="RefSeq" id="WP_171417349.1">
    <property type="nucleotide sequence ID" value="NZ_JABFJW010000168.1"/>
</dbReference>
<sequence length="356" mass="38831">MPKIEGKLHGVFYGHGAVLKNKDKMGFTAGKNIIFYGPPQTTLADEVAKYVVLYLQGYPDVAPIRQGDLARISTANYESVRKANFPRSIDDLSPELWAAATVLADYPKVIGSNKTFPEVSISALESVSIYGLRPLFVTEFNHPTLLSEAIKATEFEVVHVTTCQAQSYTDDLVLLRPELSAFAARTRVRAEIREEVHAQTLEEIMAEKVGQPSQPPSWNMGGVSSTPRVDPFANLGRGQPGLSAPSFGSPSFSSPSFGGKSSNFGSSAMGSGGPPLGWGQQKPPAPVIPVPKFACHNKACNRFESWTGETKCGDCNKDKYEVRYVCQNSGCPVYQRGQSEYLKTTDTCQYCGERIR</sequence>
<evidence type="ECO:0000313" key="2">
    <source>
        <dbReference type="EMBL" id="NOK11578.1"/>
    </source>
</evidence>
<comment type="caution">
    <text evidence="2">The sequence shown here is derived from an EMBL/GenBank/DDBJ whole genome shotgun (WGS) entry which is preliminary data.</text>
</comment>
<name>A0A7Y4JUV1_9BACT</name>